<comment type="caution">
    <text evidence="2">The sequence shown here is derived from an EMBL/GenBank/DDBJ whole genome shotgun (WGS) entry which is preliminary data.</text>
</comment>
<reference evidence="2 3" key="1">
    <citation type="submission" date="2015-03" db="EMBL/GenBank/DDBJ databases">
        <title>Draft Genome Sequence of Burkholderia andropogonis type strain ICMP2807, isolated from Sorghum bicolor.</title>
        <authorList>
            <person name="Lopes-Santos L."/>
            <person name="Castro D.B."/>
            <person name="Ottoboni L.M."/>
            <person name="Park D."/>
            <person name="Weirc B.S."/>
            <person name="Destefano S.A."/>
        </authorList>
    </citation>
    <scope>NUCLEOTIDE SEQUENCE [LARGE SCALE GENOMIC DNA]</scope>
    <source>
        <strain evidence="2 3">ICMP2807</strain>
    </source>
</reference>
<evidence type="ECO:0000313" key="2">
    <source>
        <dbReference type="EMBL" id="KKB64077.1"/>
    </source>
</evidence>
<feature type="compositionally biased region" description="Basic and acidic residues" evidence="1">
    <location>
        <begin position="20"/>
        <end position="29"/>
    </location>
</feature>
<feature type="region of interest" description="Disordered" evidence="1">
    <location>
        <begin position="1"/>
        <end position="48"/>
    </location>
</feature>
<dbReference type="Proteomes" id="UP000033618">
    <property type="component" value="Unassembled WGS sequence"/>
</dbReference>
<name>A0A0F5K3I3_9BURK</name>
<organism evidence="2 3">
    <name type="scientific">Robbsia andropogonis</name>
    <dbReference type="NCBI Taxonomy" id="28092"/>
    <lineage>
        <taxon>Bacteria</taxon>
        <taxon>Pseudomonadati</taxon>
        <taxon>Pseudomonadota</taxon>
        <taxon>Betaproteobacteria</taxon>
        <taxon>Burkholderiales</taxon>
        <taxon>Burkholderiaceae</taxon>
        <taxon>Robbsia</taxon>
    </lineage>
</organism>
<evidence type="ECO:0000256" key="1">
    <source>
        <dbReference type="SAM" id="MobiDB-lite"/>
    </source>
</evidence>
<dbReference type="EMBL" id="LAQU01000006">
    <property type="protein sequence ID" value="KKB64077.1"/>
    <property type="molecule type" value="Genomic_DNA"/>
</dbReference>
<keyword evidence="3" id="KW-1185">Reference proteome</keyword>
<proteinExistence type="predicted"/>
<gene>
    <name evidence="2" type="ORF">WM40_08575</name>
</gene>
<evidence type="ECO:0000313" key="3">
    <source>
        <dbReference type="Proteomes" id="UP000033618"/>
    </source>
</evidence>
<dbReference type="AlphaFoldDB" id="A0A0F5K3I3"/>
<protein>
    <submittedName>
        <fullName evidence="2">Uncharacterized protein</fullName>
    </submittedName>
</protein>
<accession>A0A0F5K3I3</accession>
<sequence length="74" mass="7902">MRRQRPPMGDAMPGAAVHGQDARAARDETGAAARKGKPSRATTSFRGGTDCRTLSRGHWVADHLASCGTQMRLP</sequence>